<keyword evidence="12" id="KW-1185">Reference proteome</keyword>
<feature type="transmembrane region" description="Helical" evidence="10">
    <location>
        <begin position="243"/>
        <end position="264"/>
    </location>
</feature>
<dbReference type="Proteomes" id="UP000183994">
    <property type="component" value="Unassembled WGS sequence"/>
</dbReference>
<keyword evidence="7" id="KW-0249">Electron transport</keyword>
<dbReference type="NCBIfam" id="TIGR01946">
    <property type="entry name" value="rnfD"/>
    <property type="match status" value="1"/>
</dbReference>
<reference evidence="12" key="1">
    <citation type="submission" date="2016-11" db="EMBL/GenBank/DDBJ databases">
        <authorList>
            <person name="Varghese N."/>
            <person name="Submissions S."/>
        </authorList>
    </citation>
    <scope>NUCLEOTIDE SEQUENCE [LARGE SCALE GENOMIC DNA]</scope>
    <source>
        <strain evidence="12">DSM 16219</strain>
    </source>
</reference>
<feature type="transmembrane region" description="Helical" evidence="10">
    <location>
        <begin position="296"/>
        <end position="314"/>
    </location>
</feature>
<evidence type="ECO:0000256" key="5">
    <source>
        <dbReference type="ARBA" id="ARBA00022692"/>
    </source>
</evidence>
<feature type="transmembrane region" description="Helical" evidence="10">
    <location>
        <begin position="271"/>
        <end position="290"/>
    </location>
</feature>
<feature type="transmembrane region" description="Helical" evidence="10">
    <location>
        <begin position="30"/>
        <end position="61"/>
    </location>
</feature>
<evidence type="ECO:0000256" key="10">
    <source>
        <dbReference type="SAM" id="Phobius"/>
    </source>
</evidence>
<evidence type="ECO:0000256" key="4">
    <source>
        <dbReference type="ARBA" id="ARBA00022643"/>
    </source>
</evidence>
<feature type="transmembrane region" description="Helical" evidence="10">
    <location>
        <begin position="218"/>
        <end position="237"/>
    </location>
</feature>
<evidence type="ECO:0000256" key="7">
    <source>
        <dbReference type="ARBA" id="ARBA00022982"/>
    </source>
</evidence>
<name>A0A1M6KJ29_9BACT</name>
<dbReference type="PANTHER" id="PTHR30578:SF0">
    <property type="entry name" value="ION-TRANSLOCATING OXIDOREDUCTASE COMPLEX SUBUNIT D"/>
    <property type="match status" value="1"/>
</dbReference>
<feature type="transmembrane region" description="Helical" evidence="10">
    <location>
        <begin position="127"/>
        <end position="152"/>
    </location>
</feature>
<evidence type="ECO:0000256" key="3">
    <source>
        <dbReference type="ARBA" id="ARBA00022630"/>
    </source>
</evidence>
<evidence type="ECO:0000256" key="6">
    <source>
        <dbReference type="ARBA" id="ARBA00022967"/>
    </source>
</evidence>
<dbReference type="Pfam" id="PF03116">
    <property type="entry name" value="NQR2_RnfD_RnfE"/>
    <property type="match status" value="1"/>
</dbReference>
<keyword evidence="1" id="KW-0813">Transport</keyword>
<organism evidence="11 12">
    <name type="scientific">Desulfatibacillum alkenivorans DSM 16219</name>
    <dbReference type="NCBI Taxonomy" id="1121393"/>
    <lineage>
        <taxon>Bacteria</taxon>
        <taxon>Pseudomonadati</taxon>
        <taxon>Thermodesulfobacteriota</taxon>
        <taxon>Desulfobacteria</taxon>
        <taxon>Desulfobacterales</taxon>
        <taxon>Desulfatibacillaceae</taxon>
        <taxon>Desulfatibacillum</taxon>
    </lineage>
</organism>
<keyword evidence="9 10" id="KW-0472">Membrane</keyword>
<dbReference type="STRING" id="1121393.SAMN02745216_01914"/>
<evidence type="ECO:0000256" key="2">
    <source>
        <dbReference type="ARBA" id="ARBA00022553"/>
    </source>
</evidence>
<dbReference type="GO" id="GO:0005886">
    <property type="term" value="C:plasma membrane"/>
    <property type="evidence" value="ECO:0007669"/>
    <property type="project" value="TreeGrafter"/>
</dbReference>
<dbReference type="InterPro" id="IPR011303">
    <property type="entry name" value="RnfD_bac"/>
</dbReference>
<keyword evidence="2" id="KW-0597">Phosphoprotein</keyword>
<dbReference type="InterPro" id="IPR004338">
    <property type="entry name" value="NqrB/RnfD"/>
</dbReference>
<keyword evidence="6" id="KW-1278">Translocase</keyword>
<feature type="transmembrane region" description="Helical" evidence="10">
    <location>
        <begin position="95"/>
        <end position="115"/>
    </location>
</feature>
<evidence type="ECO:0000313" key="12">
    <source>
        <dbReference type="Proteomes" id="UP000183994"/>
    </source>
</evidence>
<protein>
    <submittedName>
        <fullName evidence="11">Electron transport complex protein RnfD</fullName>
    </submittedName>
</protein>
<accession>A0A1M6KJ29</accession>
<evidence type="ECO:0000256" key="8">
    <source>
        <dbReference type="ARBA" id="ARBA00022989"/>
    </source>
</evidence>
<feature type="transmembrane region" description="Helical" evidence="10">
    <location>
        <begin position="192"/>
        <end position="211"/>
    </location>
</feature>
<evidence type="ECO:0000256" key="1">
    <source>
        <dbReference type="ARBA" id="ARBA00022448"/>
    </source>
</evidence>
<keyword evidence="4" id="KW-0288">FMN</keyword>
<keyword evidence="8 10" id="KW-1133">Transmembrane helix</keyword>
<dbReference type="GO" id="GO:0022900">
    <property type="term" value="P:electron transport chain"/>
    <property type="evidence" value="ECO:0007669"/>
    <property type="project" value="InterPro"/>
</dbReference>
<sequence>METNKKFVVSYAPHCHNGDRISKKSYNMMLAALPAVFFGILQYGVAALSVICLCVSTAMAWELLFNRIMKQPPTIGDGNAALTGLILGMLMPPVVPWWVIFTMTFVTILLGKVVYGGMGGNPFNPVVLGYAITRLSWGVFLDVDASLAPGYIFDFNMANPIVAIKSAVWTGAGADAAAAFPPQVLLLGQHCASIGTMFGLGLIVGGLYLIVRGYLRWELCLSYLAGVIVTAALFSAFGPEGKYAGAAFHVLTGFTLIAAFFFMAEDSSTPVNLIPMLIYGIGAGVLTVLIRNIGAYPDGVIYAFLLMNILNPLLDNIRPKALGKVVENE</sequence>
<dbReference type="RefSeq" id="WP_073475251.1">
    <property type="nucleotide sequence ID" value="NZ_FQZU01000009.1"/>
</dbReference>
<evidence type="ECO:0000313" key="11">
    <source>
        <dbReference type="EMBL" id="SHJ58974.1"/>
    </source>
</evidence>
<dbReference type="GO" id="GO:0055085">
    <property type="term" value="P:transmembrane transport"/>
    <property type="evidence" value="ECO:0007669"/>
    <property type="project" value="InterPro"/>
</dbReference>
<dbReference type="EMBL" id="FQZU01000009">
    <property type="protein sequence ID" value="SHJ58974.1"/>
    <property type="molecule type" value="Genomic_DNA"/>
</dbReference>
<dbReference type="PANTHER" id="PTHR30578">
    <property type="entry name" value="ELECTRON TRANSPORT COMPLEX PROTEIN RNFD"/>
    <property type="match status" value="1"/>
</dbReference>
<dbReference type="OrthoDB" id="9776359at2"/>
<evidence type="ECO:0000256" key="9">
    <source>
        <dbReference type="ARBA" id="ARBA00023136"/>
    </source>
</evidence>
<proteinExistence type="predicted"/>
<keyword evidence="3" id="KW-0285">Flavoprotein</keyword>
<gene>
    <name evidence="11" type="ORF">SAMN02745216_01914</name>
</gene>
<dbReference type="AlphaFoldDB" id="A0A1M6KJ29"/>
<keyword evidence="5 10" id="KW-0812">Transmembrane</keyword>